<proteinExistence type="predicted"/>
<dbReference type="PANTHER" id="PTHR34706:SF2">
    <property type="entry name" value="RFEF"/>
    <property type="match status" value="1"/>
</dbReference>
<dbReference type="Proteomes" id="UP001447188">
    <property type="component" value="Unassembled WGS sequence"/>
</dbReference>
<keyword evidence="2" id="KW-1185">Reference proteome</keyword>
<dbReference type="InterPro" id="IPR036465">
    <property type="entry name" value="vWFA_dom_sf"/>
</dbReference>
<reference evidence="1 2" key="1">
    <citation type="submission" date="2024-02" db="EMBL/GenBank/DDBJ databases">
        <title>Discinaceae phylogenomics.</title>
        <authorList>
            <person name="Dirks A.C."/>
            <person name="James T.Y."/>
        </authorList>
    </citation>
    <scope>NUCLEOTIDE SEQUENCE [LARGE SCALE GENOMIC DNA]</scope>
    <source>
        <strain evidence="1 2">ACD0624</strain>
    </source>
</reference>
<evidence type="ECO:0008006" key="3">
    <source>
        <dbReference type="Google" id="ProtNLM"/>
    </source>
</evidence>
<dbReference type="EMBL" id="JBBBZM010000041">
    <property type="protein sequence ID" value="KAL0636957.1"/>
    <property type="molecule type" value="Genomic_DNA"/>
</dbReference>
<name>A0ABR3GMF8_9PEZI</name>
<dbReference type="SUPFAM" id="SSF53300">
    <property type="entry name" value="vWA-like"/>
    <property type="match status" value="1"/>
</dbReference>
<protein>
    <recommendedName>
        <fullName evidence="3">VWFA domain-containing protein</fullName>
    </recommendedName>
</protein>
<sequence length="255" mass="28678">MATTTTTNAIPTKNTVTEDDCFKDFRKYVTGEDRALDKFYKDDESLKGHTRRAKTMVEGLFELGCKKEIALQLSRLILYDLVMLIDDSSSMLFEQNGTRIETLAGTMQEITAIYDLANPKGIRAVKFFNANQGLMDVKNKNWRSHFDTIKYDGVTRIGIALKTKILEHFVWKTVMTKPLLVMIITDGDAEGEPKGMLEDVIRECVARLHADADRGRGAVSFHFSRVGNDVPAERLLTRLDNDEEFGANVDCLGGI</sequence>
<accession>A0ABR3GMF8</accession>
<evidence type="ECO:0000313" key="2">
    <source>
        <dbReference type="Proteomes" id="UP001447188"/>
    </source>
</evidence>
<evidence type="ECO:0000313" key="1">
    <source>
        <dbReference type="EMBL" id="KAL0636957.1"/>
    </source>
</evidence>
<dbReference type="Gene3D" id="3.40.50.410">
    <property type="entry name" value="von Willebrand factor, type A domain"/>
    <property type="match status" value="1"/>
</dbReference>
<dbReference type="PANTHER" id="PTHR34706">
    <property type="entry name" value="SLR1338 PROTEIN"/>
    <property type="match status" value="1"/>
</dbReference>
<comment type="caution">
    <text evidence="1">The sequence shown here is derived from an EMBL/GenBank/DDBJ whole genome shotgun (WGS) entry which is preliminary data.</text>
</comment>
<gene>
    <name evidence="1" type="ORF">Q9L58_004060</name>
</gene>
<organism evidence="1 2">
    <name type="scientific">Discina gigas</name>
    <dbReference type="NCBI Taxonomy" id="1032678"/>
    <lineage>
        <taxon>Eukaryota</taxon>
        <taxon>Fungi</taxon>
        <taxon>Dikarya</taxon>
        <taxon>Ascomycota</taxon>
        <taxon>Pezizomycotina</taxon>
        <taxon>Pezizomycetes</taxon>
        <taxon>Pezizales</taxon>
        <taxon>Discinaceae</taxon>
        <taxon>Discina</taxon>
    </lineage>
</organism>